<feature type="non-terminal residue" evidence="1">
    <location>
        <position position="1"/>
    </location>
</feature>
<accession>X1FYY4</accession>
<name>X1FYY4_9ZZZZ</name>
<comment type="caution">
    <text evidence="1">The sequence shown here is derived from an EMBL/GenBank/DDBJ whole genome shotgun (WGS) entry which is preliminary data.</text>
</comment>
<protein>
    <submittedName>
        <fullName evidence="1">Uncharacterized protein</fullName>
    </submittedName>
</protein>
<gene>
    <name evidence="1" type="ORF">S03H2_25656</name>
</gene>
<dbReference type="AlphaFoldDB" id="X1FYY4"/>
<organism evidence="1">
    <name type="scientific">marine sediment metagenome</name>
    <dbReference type="NCBI Taxonomy" id="412755"/>
    <lineage>
        <taxon>unclassified sequences</taxon>
        <taxon>metagenomes</taxon>
        <taxon>ecological metagenomes</taxon>
    </lineage>
</organism>
<sequence length="38" mass="4357">DIESGHKNNKGKKYGQDTFFTHDFALQNSIQKNMASKK</sequence>
<evidence type="ECO:0000313" key="1">
    <source>
        <dbReference type="EMBL" id="GAH34524.1"/>
    </source>
</evidence>
<proteinExistence type="predicted"/>
<reference evidence="1" key="1">
    <citation type="journal article" date="2014" name="Front. Microbiol.">
        <title>High frequency of phylogenetically diverse reductive dehalogenase-homologous genes in deep subseafloor sedimentary metagenomes.</title>
        <authorList>
            <person name="Kawai M."/>
            <person name="Futagami T."/>
            <person name="Toyoda A."/>
            <person name="Takaki Y."/>
            <person name="Nishi S."/>
            <person name="Hori S."/>
            <person name="Arai W."/>
            <person name="Tsubouchi T."/>
            <person name="Morono Y."/>
            <person name="Uchiyama I."/>
            <person name="Ito T."/>
            <person name="Fujiyama A."/>
            <person name="Inagaki F."/>
            <person name="Takami H."/>
        </authorList>
    </citation>
    <scope>NUCLEOTIDE SEQUENCE</scope>
    <source>
        <strain evidence="1">Expedition CK06-06</strain>
    </source>
</reference>
<dbReference type="EMBL" id="BARU01014591">
    <property type="protein sequence ID" value="GAH34524.1"/>
    <property type="molecule type" value="Genomic_DNA"/>
</dbReference>